<dbReference type="RefSeq" id="WP_093661385.1">
    <property type="nucleotide sequence ID" value="NZ_FOET01000011.1"/>
</dbReference>
<feature type="domain" description="ABC transmembrane type-1" evidence="9">
    <location>
        <begin position="107"/>
        <end position="325"/>
    </location>
</feature>
<evidence type="ECO:0000256" key="3">
    <source>
        <dbReference type="ARBA" id="ARBA00022475"/>
    </source>
</evidence>
<reference evidence="10 11" key="1">
    <citation type="submission" date="2016-10" db="EMBL/GenBank/DDBJ databases">
        <authorList>
            <person name="de Groot N.N."/>
        </authorList>
    </citation>
    <scope>NUCLEOTIDE SEQUENCE [LARGE SCALE GENOMIC DNA]</scope>
    <source>
        <strain evidence="10 11">CGMCC 4.3519</strain>
    </source>
</reference>
<evidence type="ECO:0000256" key="5">
    <source>
        <dbReference type="ARBA" id="ARBA00022989"/>
    </source>
</evidence>
<dbReference type="Gene3D" id="1.10.3720.10">
    <property type="entry name" value="MetI-like"/>
    <property type="match status" value="1"/>
</dbReference>
<comment type="similarity">
    <text evidence="7">Belongs to the binding-protein-dependent transport system permease family.</text>
</comment>
<evidence type="ECO:0000256" key="7">
    <source>
        <dbReference type="RuleBase" id="RU363032"/>
    </source>
</evidence>
<dbReference type="GO" id="GO:0055085">
    <property type="term" value="P:transmembrane transport"/>
    <property type="evidence" value="ECO:0007669"/>
    <property type="project" value="InterPro"/>
</dbReference>
<protein>
    <submittedName>
        <fullName evidence="10">N,N'-diacetylchitobiose transport system permease protein</fullName>
    </submittedName>
</protein>
<dbReference type="AlphaFoldDB" id="A0A1H9HN20"/>
<sequence length="334" mass="36554">MTAADTKAADPPAAVPHRPGPKPPRPSRPSPGRPRSGRGKSARLPYLLIAPAIVAVGAVFAYPLVKTVIMSFQDMRRAHLWGGTTPPWVGFEQFTNILGDPHFWAVTVRTVLFMVVCVTATMGLGLGLALLMQRLSTWVRLLLTGALVAAWSMPLLVATSIFRWLSDSDYGVVNNLLSRLPGVDFQGHNWFLEPWQGFTVIGAVVVWGAIPFVVITLYAALTQVPAELEEAARLDGANALGVFRHVVFPVIKPVFQMVTTLSVIWDFNVFGQIFLMRANKPEPEYELLGLYSFSKAFESASFSQGTAIALITVLLLSGVAVYYLRQLMKTGEVE</sequence>
<dbReference type="SUPFAM" id="SSF161098">
    <property type="entry name" value="MetI-like"/>
    <property type="match status" value="1"/>
</dbReference>
<dbReference type="EMBL" id="FOET01000011">
    <property type="protein sequence ID" value="SEQ63666.1"/>
    <property type="molecule type" value="Genomic_DNA"/>
</dbReference>
<evidence type="ECO:0000256" key="2">
    <source>
        <dbReference type="ARBA" id="ARBA00022448"/>
    </source>
</evidence>
<keyword evidence="4 7" id="KW-0812">Transmembrane</keyword>
<dbReference type="PROSITE" id="PS50928">
    <property type="entry name" value="ABC_TM1"/>
    <property type="match status" value="1"/>
</dbReference>
<dbReference type="CDD" id="cd06261">
    <property type="entry name" value="TM_PBP2"/>
    <property type="match status" value="1"/>
</dbReference>
<keyword evidence="11" id="KW-1185">Reference proteome</keyword>
<dbReference type="PANTHER" id="PTHR43227:SF8">
    <property type="entry name" value="DIACETYLCHITOBIOSE UPTAKE SYSTEM PERMEASE PROTEIN DASB"/>
    <property type="match status" value="1"/>
</dbReference>
<dbReference type="InterPro" id="IPR050809">
    <property type="entry name" value="UgpAE/MalFG_permease"/>
</dbReference>
<gene>
    <name evidence="10" type="ORF">SAMN05216481_111170</name>
</gene>
<dbReference type="STRING" id="403935.SAMN05216481_111170"/>
<feature type="region of interest" description="Disordered" evidence="8">
    <location>
        <begin position="1"/>
        <end position="39"/>
    </location>
</feature>
<organism evidence="10 11">
    <name type="scientific">Streptomyces radiopugnans</name>
    <dbReference type="NCBI Taxonomy" id="403935"/>
    <lineage>
        <taxon>Bacteria</taxon>
        <taxon>Bacillati</taxon>
        <taxon>Actinomycetota</taxon>
        <taxon>Actinomycetes</taxon>
        <taxon>Kitasatosporales</taxon>
        <taxon>Streptomycetaceae</taxon>
        <taxon>Streptomyces</taxon>
    </lineage>
</organism>
<dbReference type="InterPro" id="IPR000515">
    <property type="entry name" value="MetI-like"/>
</dbReference>
<keyword evidence="3" id="KW-1003">Cell membrane</keyword>
<keyword evidence="5 7" id="KW-1133">Transmembrane helix</keyword>
<name>A0A1H9HN20_9ACTN</name>
<feature type="transmembrane region" description="Helical" evidence="7">
    <location>
        <begin position="138"/>
        <end position="165"/>
    </location>
</feature>
<evidence type="ECO:0000313" key="10">
    <source>
        <dbReference type="EMBL" id="SEQ63666.1"/>
    </source>
</evidence>
<feature type="transmembrane region" description="Helical" evidence="7">
    <location>
        <begin position="44"/>
        <end position="65"/>
    </location>
</feature>
<comment type="subcellular location">
    <subcellularLocation>
        <location evidence="1 7">Cell membrane</location>
        <topology evidence="1 7">Multi-pass membrane protein</topology>
    </subcellularLocation>
</comment>
<feature type="compositionally biased region" description="Pro residues" evidence="8">
    <location>
        <begin position="21"/>
        <end position="32"/>
    </location>
</feature>
<dbReference type="Pfam" id="PF00528">
    <property type="entry name" value="BPD_transp_1"/>
    <property type="match status" value="1"/>
</dbReference>
<keyword evidence="2 7" id="KW-0813">Transport</keyword>
<evidence type="ECO:0000313" key="11">
    <source>
        <dbReference type="Proteomes" id="UP000199055"/>
    </source>
</evidence>
<feature type="compositionally biased region" description="Low complexity" evidence="8">
    <location>
        <begin position="1"/>
        <end position="17"/>
    </location>
</feature>
<dbReference type="InterPro" id="IPR035906">
    <property type="entry name" value="MetI-like_sf"/>
</dbReference>
<feature type="transmembrane region" description="Helical" evidence="7">
    <location>
        <begin position="302"/>
        <end position="324"/>
    </location>
</feature>
<dbReference type="PANTHER" id="PTHR43227">
    <property type="entry name" value="BLL4140 PROTEIN"/>
    <property type="match status" value="1"/>
</dbReference>
<evidence type="ECO:0000256" key="6">
    <source>
        <dbReference type="ARBA" id="ARBA00023136"/>
    </source>
</evidence>
<keyword evidence="6 7" id="KW-0472">Membrane</keyword>
<dbReference type="Proteomes" id="UP000199055">
    <property type="component" value="Unassembled WGS sequence"/>
</dbReference>
<evidence type="ECO:0000256" key="1">
    <source>
        <dbReference type="ARBA" id="ARBA00004651"/>
    </source>
</evidence>
<evidence type="ECO:0000256" key="8">
    <source>
        <dbReference type="SAM" id="MobiDB-lite"/>
    </source>
</evidence>
<feature type="transmembrane region" description="Helical" evidence="7">
    <location>
        <begin position="242"/>
        <end position="265"/>
    </location>
</feature>
<dbReference type="GO" id="GO:0005886">
    <property type="term" value="C:plasma membrane"/>
    <property type="evidence" value="ECO:0007669"/>
    <property type="project" value="UniProtKB-SubCell"/>
</dbReference>
<evidence type="ECO:0000259" key="9">
    <source>
        <dbReference type="PROSITE" id="PS50928"/>
    </source>
</evidence>
<accession>A0A1H9HN20</accession>
<feature type="transmembrane region" description="Helical" evidence="7">
    <location>
        <begin position="111"/>
        <end position="131"/>
    </location>
</feature>
<proteinExistence type="inferred from homology"/>
<evidence type="ECO:0000256" key="4">
    <source>
        <dbReference type="ARBA" id="ARBA00022692"/>
    </source>
</evidence>
<feature type="transmembrane region" description="Helical" evidence="7">
    <location>
        <begin position="198"/>
        <end position="221"/>
    </location>
</feature>